<dbReference type="RefSeq" id="WP_071063469.1">
    <property type="nucleotide sequence ID" value="NZ_MKIE01000006.1"/>
</dbReference>
<dbReference type="InterPro" id="IPR036866">
    <property type="entry name" value="RibonucZ/Hydroxyglut_hydro"/>
</dbReference>
<feature type="domain" description="Metallo-beta-lactamase" evidence="1">
    <location>
        <begin position="157"/>
        <end position="229"/>
    </location>
</feature>
<protein>
    <submittedName>
        <fullName evidence="2">ComEC family competence protein</fullName>
    </submittedName>
</protein>
<name>A0A1S1V5S2_9FIRM</name>
<dbReference type="Proteomes" id="UP000180254">
    <property type="component" value="Unassembled WGS sequence"/>
</dbReference>
<accession>A0A1S1V5S2</accession>
<dbReference type="OrthoDB" id="9761531at2"/>
<comment type="caution">
    <text evidence="2">The sequence shown here is derived from an EMBL/GenBank/DDBJ whole genome shotgun (WGS) entry which is preliminary data.</text>
</comment>
<evidence type="ECO:0000313" key="2">
    <source>
        <dbReference type="EMBL" id="OHW61864.1"/>
    </source>
</evidence>
<organism evidence="2 3">
    <name type="scientific">Andreesenia angusta</name>
    <dbReference type="NCBI Taxonomy" id="39480"/>
    <lineage>
        <taxon>Bacteria</taxon>
        <taxon>Bacillati</taxon>
        <taxon>Bacillota</taxon>
        <taxon>Tissierellia</taxon>
        <taxon>Tissierellales</taxon>
        <taxon>Gottschalkiaceae</taxon>
        <taxon>Andreesenia</taxon>
    </lineage>
</organism>
<dbReference type="EMBL" id="MKIE01000006">
    <property type="protein sequence ID" value="OHW61864.1"/>
    <property type="molecule type" value="Genomic_DNA"/>
</dbReference>
<dbReference type="STRING" id="39480.EUAN_16270"/>
<evidence type="ECO:0000259" key="1">
    <source>
        <dbReference type="Pfam" id="PF00753"/>
    </source>
</evidence>
<dbReference type="PANTHER" id="PTHR30619">
    <property type="entry name" value="DNA INTERNALIZATION/COMPETENCE PROTEIN COMEC/REC2"/>
    <property type="match status" value="1"/>
</dbReference>
<dbReference type="PANTHER" id="PTHR30619:SF1">
    <property type="entry name" value="RECOMBINATION PROTEIN 2"/>
    <property type="match status" value="1"/>
</dbReference>
<dbReference type="SUPFAM" id="SSF56281">
    <property type="entry name" value="Metallo-hydrolase/oxidoreductase"/>
    <property type="match status" value="1"/>
</dbReference>
<keyword evidence="3" id="KW-1185">Reference proteome</keyword>
<dbReference type="Pfam" id="PF00753">
    <property type="entry name" value="Lactamase_B"/>
    <property type="match status" value="1"/>
</dbReference>
<proteinExistence type="predicted"/>
<reference evidence="2 3" key="1">
    <citation type="submission" date="2016-09" db="EMBL/GenBank/DDBJ databases">
        <title>Genome sequence of Eubacterium angustum.</title>
        <authorList>
            <person name="Poehlein A."/>
            <person name="Daniel R."/>
        </authorList>
    </citation>
    <scope>NUCLEOTIDE SEQUENCE [LARGE SCALE GENOMIC DNA]</scope>
    <source>
        <strain evidence="2 3">DSM 1989</strain>
    </source>
</reference>
<evidence type="ECO:0000313" key="3">
    <source>
        <dbReference type="Proteomes" id="UP000180254"/>
    </source>
</evidence>
<dbReference type="InterPro" id="IPR001279">
    <property type="entry name" value="Metallo-B-lactamas"/>
</dbReference>
<sequence>MNTEIKDNKYIEFSIDEITPINSETFILRVIPVIDSEFFPPFHLRNIKVSYELLEDSFYKSFYPDIPITGKRYLKGTVIQGAYYKISKKNIEYMNIFDTRETTISTDNDIFRGNRETSPFEEFDIKGDVSRSGKDVYEYLQSKVCLLDRAYLYCFNVGQGDSMLFVASSGNAYIIDTNFYGVKGANEFITEVKKILKWHRLAENKIKGVIVTHKHIDHIRGLKYILDEEFFQIENFIINQDYIHPTKAVYELMTSAKNNIRNWHNLNTPGSITEGNTKICFKNPDNDTANSRVSPDINNSSIGMCIRHGGYSAYLTGDLSSSIIKSKYFYVDTNYSKKSVLKVAHHGSYTGTDNDVIRILKPTEAFISAGTSKNYNHPHDSTLKILKSHNLNIKISKNEKKTVCYEL</sequence>
<dbReference type="InterPro" id="IPR052159">
    <property type="entry name" value="Competence_DNA_uptake"/>
</dbReference>
<dbReference type="Gene3D" id="3.60.15.10">
    <property type="entry name" value="Ribonuclease Z/Hydroxyacylglutathione hydrolase-like"/>
    <property type="match status" value="1"/>
</dbReference>
<dbReference type="AlphaFoldDB" id="A0A1S1V5S2"/>
<gene>
    <name evidence="2" type="ORF">EUAN_16270</name>
</gene>